<dbReference type="InParanoid" id="V5FB58"/>
<dbReference type="Proteomes" id="UP000018001">
    <property type="component" value="Unassembled WGS sequence"/>
</dbReference>
<reference evidence="2" key="1">
    <citation type="journal article" date="2014" name="Genome Announc.">
        <title>Draft genome sequence of the formaldehyde-resistant fungus Byssochlamys spectabilis No. 5 (anamorph Paecilomyces variotii No. 5) (NBRC109023).</title>
        <authorList>
            <person name="Oka T."/>
            <person name="Ekino K."/>
            <person name="Fukuda K."/>
            <person name="Nomura Y."/>
        </authorList>
    </citation>
    <scope>NUCLEOTIDE SEQUENCE [LARGE SCALE GENOMIC DNA]</scope>
    <source>
        <strain evidence="2">No. 5 / NBRC 109023</strain>
    </source>
</reference>
<name>V5FB58_BYSSN</name>
<dbReference type="EMBL" id="BAUL01000068">
    <property type="protein sequence ID" value="GAD93824.1"/>
    <property type="molecule type" value="Genomic_DNA"/>
</dbReference>
<proteinExistence type="predicted"/>
<accession>V5FB58</accession>
<comment type="caution">
    <text evidence="1">The sequence shown here is derived from an EMBL/GenBank/DDBJ whole genome shotgun (WGS) entry which is preliminary data.</text>
</comment>
<gene>
    <name evidence="1" type="ORF">PVAR5_2440</name>
</gene>
<evidence type="ECO:0000313" key="2">
    <source>
        <dbReference type="Proteomes" id="UP000018001"/>
    </source>
</evidence>
<dbReference type="AlphaFoldDB" id="V5FB58"/>
<sequence length="142" mass="15334">MRGEQRMSCLVCESVSDEDDQQWLMDVADDDGDDGGDDGDAFKPSAFTARLDASLGISRVRLEGFVLLLHAQPPTSTTPCSISNHARRFYHPARSISLLAGSIANPAVQPSEPHPGVRLHANTSVRDEGKRLMSPATCVSSR</sequence>
<evidence type="ECO:0000313" key="1">
    <source>
        <dbReference type="EMBL" id="GAD93824.1"/>
    </source>
</evidence>
<protein>
    <submittedName>
        <fullName evidence="1">Uncharacterized protein</fullName>
    </submittedName>
</protein>
<dbReference type="HOGENOM" id="CLU_1815520_0_0_1"/>
<keyword evidence="2" id="KW-1185">Reference proteome</keyword>
<organism evidence="1 2">
    <name type="scientific">Byssochlamys spectabilis (strain No. 5 / NBRC 109023)</name>
    <name type="common">Paecilomyces variotii</name>
    <dbReference type="NCBI Taxonomy" id="1356009"/>
    <lineage>
        <taxon>Eukaryota</taxon>
        <taxon>Fungi</taxon>
        <taxon>Dikarya</taxon>
        <taxon>Ascomycota</taxon>
        <taxon>Pezizomycotina</taxon>
        <taxon>Eurotiomycetes</taxon>
        <taxon>Eurotiomycetidae</taxon>
        <taxon>Eurotiales</taxon>
        <taxon>Thermoascaceae</taxon>
        <taxon>Paecilomyces</taxon>
    </lineage>
</organism>